<protein>
    <recommendedName>
        <fullName evidence="6">Major facilitator superfamily (MFS) profile domain-containing protein</fullName>
    </recommendedName>
</protein>
<dbReference type="Gene3D" id="1.20.1250.20">
    <property type="entry name" value="MFS general substrate transporter like domains"/>
    <property type="match status" value="1"/>
</dbReference>
<feature type="transmembrane region" description="Helical" evidence="5">
    <location>
        <begin position="356"/>
        <end position="377"/>
    </location>
</feature>
<keyword evidence="2 5" id="KW-0812">Transmembrane</keyword>
<dbReference type="Proteomes" id="UP000184188">
    <property type="component" value="Unassembled WGS sequence"/>
</dbReference>
<feature type="transmembrane region" description="Helical" evidence="5">
    <location>
        <begin position="155"/>
        <end position="173"/>
    </location>
</feature>
<evidence type="ECO:0000256" key="4">
    <source>
        <dbReference type="ARBA" id="ARBA00023136"/>
    </source>
</evidence>
<evidence type="ECO:0000259" key="6">
    <source>
        <dbReference type="PROSITE" id="PS50850"/>
    </source>
</evidence>
<feature type="transmembrane region" description="Helical" evidence="5">
    <location>
        <begin position="326"/>
        <end position="349"/>
    </location>
</feature>
<feature type="transmembrane region" description="Helical" evidence="5">
    <location>
        <begin position="253"/>
        <end position="273"/>
    </location>
</feature>
<proteinExistence type="predicted"/>
<feature type="transmembrane region" description="Helical" evidence="5">
    <location>
        <begin position="96"/>
        <end position="115"/>
    </location>
</feature>
<gene>
    <name evidence="7" type="ORF">ASPZODRAFT_19744</name>
</gene>
<dbReference type="EMBL" id="KV878354">
    <property type="protein sequence ID" value="OJJ43040.1"/>
    <property type="molecule type" value="Genomic_DNA"/>
</dbReference>
<dbReference type="InterPro" id="IPR020846">
    <property type="entry name" value="MFS_dom"/>
</dbReference>
<keyword evidence="8" id="KW-1185">Reference proteome</keyword>
<feature type="transmembrane region" description="Helical" evidence="5">
    <location>
        <begin position="495"/>
        <end position="517"/>
    </location>
</feature>
<sequence>MAPAPIERTPLLKAALKDEQSHVLGPRQLLIVFPALALVQFISLLDQTAVSTALPAIADRLHTGSSISWVGASFLISSTSVQLVNGRLSDIFGRKACLIAALAVMGLGNTLSGFARTPMELYATRAISGLGAGGINALVQVTISDISTLEQRGNYFGIIGIFVALGNGLGPVIGGVLTGEASWRWVFWSISPMAALTIIILLLALPPSRVAGDIWTKLKMVDWLGVLVSLVAVVLILIPVSQGGSNIPWSSPMVVAMLSAGVALCVAFVLLEWRVVRLPIIPMHLFTSGYSANILLAQNIAIGWVYWGNLFYLPLYFQNVRGWDPIKAGTLILPMVIAHGIFSGLSGFLVSWTGRYWPVIVTGAAVWTVTTGCKALYTQHTPVWVFVVLGIFDGFGIGFCFQPVLVALLANSNKADCAVMTGLRNFLRAMGGAVGITVSGAILSNVLQSGLRDRFPPEVIAGLTSNVLDLPRTNLSEEDQQLILSVYMRGLHAVFVSYAPLIGLCFLSSLLVTNYPVGRKVMSERQRQKQPDRGDEPVN</sequence>
<evidence type="ECO:0000256" key="3">
    <source>
        <dbReference type="ARBA" id="ARBA00022989"/>
    </source>
</evidence>
<dbReference type="PANTHER" id="PTHR23501:SF78">
    <property type="entry name" value="MAJOR FACILITATOR SUPERFAMILY (MFS) PROFILE DOMAIN-CONTAINING PROTEIN-RELATED"/>
    <property type="match status" value="1"/>
</dbReference>
<feature type="transmembrane region" description="Helical" evidence="5">
    <location>
        <begin position="185"/>
        <end position="208"/>
    </location>
</feature>
<dbReference type="OrthoDB" id="6770063at2759"/>
<dbReference type="AlphaFoldDB" id="A0A1L9S7A6"/>
<evidence type="ECO:0000313" key="8">
    <source>
        <dbReference type="Proteomes" id="UP000184188"/>
    </source>
</evidence>
<feature type="transmembrane region" description="Helical" evidence="5">
    <location>
        <begin position="285"/>
        <end position="306"/>
    </location>
</feature>
<dbReference type="InterPro" id="IPR011701">
    <property type="entry name" value="MFS"/>
</dbReference>
<organism evidence="7 8">
    <name type="scientific">Penicilliopsis zonata CBS 506.65</name>
    <dbReference type="NCBI Taxonomy" id="1073090"/>
    <lineage>
        <taxon>Eukaryota</taxon>
        <taxon>Fungi</taxon>
        <taxon>Dikarya</taxon>
        <taxon>Ascomycota</taxon>
        <taxon>Pezizomycotina</taxon>
        <taxon>Eurotiomycetes</taxon>
        <taxon>Eurotiomycetidae</taxon>
        <taxon>Eurotiales</taxon>
        <taxon>Aspergillaceae</taxon>
        <taxon>Penicilliopsis</taxon>
    </lineage>
</organism>
<dbReference type="PROSITE" id="PS50850">
    <property type="entry name" value="MFS"/>
    <property type="match status" value="1"/>
</dbReference>
<dbReference type="RefSeq" id="XP_022577550.1">
    <property type="nucleotide sequence ID" value="XM_022727471.1"/>
</dbReference>
<evidence type="ECO:0000256" key="5">
    <source>
        <dbReference type="SAM" id="Phobius"/>
    </source>
</evidence>
<name>A0A1L9S7A6_9EURO</name>
<evidence type="ECO:0000256" key="2">
    <source>
        <dbReference type="ARBA" id="ARBA00022692"/>
    </source>
</evidence>
<evidence type="ECO:0000313" key="7">
    <source>
        <dbReference type="EMBL" id="OJJ43040.1"/>
    </source>
</evidence>
<dbReference type="GO" id="GO:0022857">
    <property type="term" value="F:transmembrane transporter activity"/>
    <property type="evidence" value="ECO:0007669"/>
    <property type="project" value="InterPro"/>
</dbReference>
<feature type="transmembrane region" description="Helical" evidence="5">
    <location>
        <begin position="429"/>
        <end position="447"/>
    </location>
</feature>
<dbReference type="PRINTS" id="PR01036">
    <property type="entry name" value="TCRTETB"/>
</dbReference>
<reference evidence="8" key="1">
    <citation type="journal article" date="2017" name="Genome Biol.">
        <title>Comparative genomics reveals high biological diversity and specific adaptations in the industrially and medically important fungal genus Aspergillus.</title>
        <authorList>
            <person name="de Vries R.P."/>
            <person name="Riley R."/>
            <person name="Wiebenga A."/>
            <person name="Aguilar-Osorio G."/>
            <person name="Amillis S."/>
            <person name="Uchima C.A."/>
            <person name="Anderluh G."/>
            <person name="Asadollahi M."/>
            <person name="Askin M."/>
            <person name="Barry K."/>
            <person name="Battaglia E."/>
            <person name="Bayram O."/>
            <person name="Benocci T."/>
            <person name="Braus-Stromeyer S.A."/>
            <person name="Caldana C."/>
            <person name="Canovas D."/>
            <person name="Cerqueira G.C."/>
            <person name="Chen F."/>
            <person name="Chen W."/>
            <person name="Choi C."/>
            <person name="Clum A."/>
            <person name="Dos Santos R.A."/>
            <person name="Damasio A.R."/>
            <person name="Diallinas G."/>
            <person name="Emri T."/>
            <person name="Fekete E."/>
            <person name="Flipphi M."/>
            <person name="Freyberg S."/>
            <person name="Gallo A."/>
            <person name="Gournas C."/>
            <person name="Habgood R."/>
            <person name="Hainaut M."/>
            <person name="Harispe M.L."/>
            <person name="Henrissat B."/>
            <person name="Hilden K.S."/>
            <person name="Hope R."/>
            <person name="Hossain A."/>
            <person name="Karabika E."/>
            <person name="Karaffa L."/>
            <person name="Karanyi Z."/>
            <person name="Krasevec N."/>
            <person name="Kuo A."/>
            <person name="Kusch H."/>
            <person name="LaButti K."/>
            <person name="Lagendijk E.L."/>
            <person name="Lapidus A."/>
            <person name="Levasseur A."/>
            <person name="Lindquist E."/>
            <person name="Lipzen A."/>
            <person name="Logrieco A.F."/>
            <person name="MacCabe A."/>
            <person name="Maekelae M.R."/>
            <person name="Malavazi I."/>
            <person name="Melin P."/>
            <person name="Meyer V."/>
            <person name="Mielnichuk N."/>
            <person name="Miskei M."/>
            <person name="Molnar A.P."/>
            <person name="Mule G."/>
            <person name="Ngan C.Y."/>
            <person name="Orejas M."/>
            <person name="Orosz E."/>
            <person name="Ouedraogo J.P."/>
            <person name="Overkamp K.M."/>
            <person name="Park H.-S."/>
            <person name="Perrone G."/>
            <person name="Piumi F."/>
            <person name="Punt P.J."/>
            <person name="Ram A.F."/>
            <person name="Ramon A."/>
            <person name="Rauscher S."/>
            <person name="Record E."/>
            <person name="Riano-Pachon D.M."/>
            <person name="Robert V."/>
            <person name="Roehrig J."/>
            <person name="Ruller R."/>
            <person name="Salamov A."/>
            <person name="Salih N.S."/>
            <person name="Samson R.A."/>
            <person name="Sandor E."/>
            <person name="Sanguinetti M."/>
            <person name="Schuetze T."/>
            <person name="Sepcic K."/>
            <person name="Shelest E."/>
            <person name="Sherlock G."/>
            <person name="Sophianopoulou V."/>
            <person name="Squina F.M."/>
            <person name="Sun H."/>
            <person name="Susca A."/>
            <person name="Todd R.B."/>
            <person name="Tsang A."/>
            <person name="Unkles S.E."/>
            <person name="van de Wiele N."/>
            <person name="van Rossen-Uffink D."/>
            <person name="Oliveira J.V."/>
            <person name="Vesth T.C."/>
            <person name="Visser J."/>
            <person name="Yu J.-H."/>
            <person name="Zhou M."/>
            <person name="Andersen M.R."/>
            <person name="Archer D.B."/>
            <person name="Baker S.E."/>
            <person name="Benoit I."/>
            <person name="Brakhage A.A."/>
            <person name="Braus G.H."/>
            <person name="Fischer R."/>
            <person name="Frisvad J.C."/>
            <person name="Goldman G.H."/>
            <person name="Houbraken J."/>
            <person name="Oakley B."/>
            <person name="Pocsi I."/>
            <person name="Scazzocchio C."/>
            <person name="Seiboth B."/>
            <person name="vanKuyk P.A."/>
            <person name="Wortman J."/>
            <person name="Dyer P.S."/>
            <person name="Grigoriev I.V."/>
        </authorList>
    </citation>
    <scope>NUCLEOTIDE SEQUENCE [LARGE SCALE GENOMIC DNA]</scope>
    <source>
        <strain evidence="8">CBS 506.65</strain>
    </source>
</reference>
<feature type="domain" description="Major facilitator superfamily (MFS) profile" evidence="6">
    <location>
        <begin position="32"/>
        <end position="517"/>
    </location>
</feature>
<dbReference type="Pfam" id="PF07690">
    <property type="entry name" value="MFS_1"/>
    <property type="match status" value="1"/>
</dbReference>
<keyword evidence="3 5" id="KW-1133">Transmembrane helix</keyword>
<dbReference type="InterPro" id="IPR036259">
    <property type="entry name" value="MFS_trans_sf"/>
</dbReference>
<keyword evidence="4 5" id="KW-0472">Membrane</keyword>
<dbReference type="Gene3D" id="1.20.1720.10">
    <property type="entry name" value="Multidrug resistance protein D"/>
    <property type="match status" value="1"/>
</dbReference>
<dbReference type="VEuPathDB" id="FungiDB:ASPZODRAFT_19744"/>
<dbReference type="GO" id="GO:0005886">
    <property type="term" value="C:plasma membrane"/>
    <property type="evidence" value="ECO:0007669"/>
    <property type="project" value="TreeGrafter"/>
</dbReference>
<accession>A0A1L9S7A6</accession>
<dbReference type="PANTHER" id="PTHR23501">
    <property type="entry name" value="MAJOR FACILITATOR SUPERFAMILY"/>
    <property type="match status" value="1"/>
</dbReference>
<comment type="subcellular location">
    <subcellularLocation>
        <location evidence="1">Membrane</location>
        <topology evidence="1">Multi-pass membrane protein</topology>
    </subcellularLocation>
</comment>
<dbReference type="GeneID" id="34613935"/>
<dbReference type="SUPFAM" id="SSF103473">
    <property type="entry name" value="MFS general substrate transporter"/>
    <property type="match status" value="1"/>
</dbReference>
<feature type="transmembrane region" description="Helical" evidence="5">
    <location>
        <begin position="383"/>
        <end position="409"/>
    </location>
</feature>
<feature type="transmembrane region" description="Helical" evidence="5">
    <location>
        <begin position="220"/>
        <end position="241"/>
    </location>
</feature>
<evidence type="ECO:0000256" key="1">
    <source>
        <dbReference type="ARBA" id="ARBA00004141"/>
    </source>
</evidence>